<sequence>MEHIYCDDYPNVMHWKAVQEFTIEQASLLLAGLDPFDFKEGLDSVKQINHSRWKLAHGYALSLETSIRRGILTPIICAKYVYNEFLNEMSATKIDPNDRTETMSYRHTIITRSSLNQWVTNENVILVLPYRAKKNPPPIIQEISIEDNNIKKLPNNTQHSSEGLELTQEIIEQFWSTYDTENKQTAPTKKEVIDYLIGKGVSKNLAEAVDIVLRPFELRKVGRRKG</sequence>
<reference evidence="1 2" key="1">
    <citation type="submission" date="2018-05" db="EMBL/GenBank/DDBJ databases">
        <title>Reference genomes for bee gut microbiota database.</title>
        <authorList>
            <person name="Ellegaard K.M."/>
        </authorList>
    </citation>
    <scope>NUCLEOTIDE SEQUENCE [LARGE SCALE GENOMIC DNA]</scope>
    <source>
        <strain evidence="1 2">ESL0182</strain>
    </source>
</reference>
<evidence type="ECO:0000313" key="1">
    <source>
        <dbReference type="EMBL" id="PXZ07974.1"/>
    </source>
</evidence>
<gene>
    <name evidence="1" type="ORF">DKK70_02885</name>
</gene>
<dbReference type="Proteomes" id="UP000247932">
    <property type="component" value="Unassembled WGS sequence"/>
</dbReference>
<proteinExistence type="predicted"/>
<keyword evidence="2" id="KW-1185">Reference proteome</keyword>
<comment type="caution">
    <text evidence="1">The sequence shown here is derived from an EMBL/GenBank/DDBJ whole genome shotgun (WGS) entry which is preliminary data.</text>
</comment>
<dbReference type="OrthoDB" id="6429110at2"/>
<dbReference type="AlphaFoldDB" id="A0A1B9LWN8"/>
<organism evidence="1 2">
    <name type="scientific">Gilliamella apicola</name>
    <dbReference type="NCBI Taxonomy" id="1196095"/>
    <lineage>
        <taxon>Bacteria</taxon>
        <taxon>Pseudomonadati</taxon>
        <taxon>Pseudomonadota</taxon>
        <taxon>Gammaproteobacteria</taxon>
        <taxon>Orbales</taxon>
        <taxon>Orbaceae</taxon>
        <taxon>Gilliamella</taxon>
    </lineage>
</organism>
<name>A0A1B9LWN8_9GAMM</name>
<dbReference type="RefSeq" id="WP_034882779.1">
    <property type="nucleotide sequence ID" value="NZ_JBHZLB010000004.1"/>
</dbReference>
<accession>A0A1B9LWN8</accession>
<evidence type="ECO:0000313" key="2">
    <source>
        <dbReference type="Proteomes" id="UP000247932"/>
    </source>
</evidence>
<dbReference type="EMBL" id="QGLR01000007">
    <property type="protein sequence ID" value="PXZ07974.1"/>
    <property type="molecule type" value="Genomic_DNA"/>
</dbReference>
<protein>
    <submittedName>
        <fullName evidence="1">Uncharacterized protein</fullName>
    </submittedName>
</protein>